<proteinExistence type="predicted"/>
<keyword evidence="3 7" id="KW-1133">Transmembrane helix</keyword>
<protein>
    <recommendedName>
        <fullName evidence="8">MARVEL domain-containing protein</fullName>
    </recommendedName>
</protein>
<sequence>MSHQPRSNRPNRDRNGDRDRNRDRNGDRDRDRNGDYRHHRDSPDDRASSRPPYLPREEDAPPKRVREPPRVERHDSKCTNICSRRGIVLICSVLTNALVLICVIAAHMVSSGMSSATAMGGFNINSNFNLQGTELQEVRRLDMEYSQMRAPGLYGGIPFCLAFGVVSLLFAVAGSKPPHLMSRQLLVGALVFQAVGAVVYVVAVGLYLHFIIGVNSTDVCQQRERLYARNGYTWMSCDVSGGDAAVALFGLITAILYTVGTVLTVQTVRGVRRYLQERKRREADRARGPLRADTTSV</sequence>
<evidence type="ECO:0000256" key="7">
    <source>
        <dbReference type="SAM" id="Phobius"/>
    </source>
</evidence>
<feature type="region of interest" description="Disordered" evidence="6">
    <location>
        <begin position="1"/>
        <end position="74"/>
    </location>
</feature>
<evidence type="ECO:0000256" key="3">
    <source>
        <dbReference type="ARBA" id="ARBA00022989"/>
    </source>
</evidence>
<evidence type="ECO:0000259" key="8">
    <source>
        <dbReference type="PROSITE" id="PS51225"/>
    </source>
</evidence>
<comment type="caution">
    <text evidence="9">The sequence shown here is derived from an EMBL/GenBank/DDBJ whole genome shotgun (WGS) entry which is preliminary data.</text>
</comment>
<dbReference type="Proteomes" id="UP001153269">
    <property type="component" value="Unassembled WGS sequence"/>
</dbReference>
<feature type="compositionally biased region" description="Basic and acidic residues" evidence="6">
    <location>
        <begin position="55"/>
        <end position="74"/>
    </location>
</feature>
<feature type="compositionally biased region" description="Basic and acidic residues" evidence="6">
    <location>
        <begin position="10"/>
        <end position="48"/>
    </location>
</feature>
<evidence type="ECO:0000313" key="10">
    <source>
        <dbReference type="Proteomes" id="UP001153269"/>
    </source>
</evidence>
<dbReference type="EMBL" id="CADEAL010001207">
    <property type="protein sequence ID" value="CAB1430146.1"/>
    <property type="molecule type" value="Genomic_DNA"/>
</dbReference>
<feature type="transmembrane region" description="Helical" evidence="7">
    <location>
        <begin position="244"/>
        <end position="271"/>
    </location>
</feature>
<name>A0A9N7UFU6_PLEPL</name>
<keyword evidence="4 5" id="KW-0472">Membrane</keyword>
<reference evidence="9" key="1">
    <citation type="submission" date="2020-03" db="EMBL/GenBank/DDBJ databases">
        <authorList>
            <person name="Weist P."/>
        </authorList>
    </citation>
    <scope>NUCLEOTIDE SEQUENCE</scope>
</reference>
<dbReference type="InterPro" id="IPR008253">
    <property type="entry name" value="Marvel"/>
</dbReference>
<dbReference type="GO" id="GO:0016020">
    <property type="term" value="C:membrane"/>
    <property type="evidence" value="ECO:0007669"/>
    <property type="project" value="UniProtKB-SubCell"/>
</dbReference>
<evidence type="ECO:0000256" key="2">
    <source>
        <dbReference type="ARBA" id="ARBA00022692"/>
    </source>
</evidence>
<evidence type="ECO:0000313" key="9">
    <source>
        <dbReference type="EMBL" id="CAB1430146.1"/>
    </source>
</evidence>
<comment type="subcellular location">
    <subcellularLocation>
        <location evidence="1">Membrane</location>
        <topology evidence="1">Multi-pass membrane protein</topology>
    </subcellularLocation>
</comment>
<accession>A0A9N7UFU6</accession>
<keyword evidence="10" id="KW-1185">Reference proteome</keyword>
<feature type="domain" description="MARVEL" evidence="8">
    <location>
        <begin position="80"/>
        <end position="269"/>
    </location>
</feature>
<feature type="transmembrane region" description="Helical" evidence="7">
    <location>
        <begin position="153"/>
        <end position="173"/>
    </location>
</feature>
<evidence type="ECO:0000256" key="4">
    <source>
        <dbReference type="ARBA" id="ARBA00023136"/>
    </source>
</evidence>
<dbReference type="PROSITE" id="PS51225">
    <property type="entry name" value="MARVEL"/>
    <property type="match status" value="1"/>
</dbReference>
<organism evidence="9 10">
    <name type="scientific">Pleuronectes platessa</name>
    <name type="common">European plaice</name>
    <dbReference type="NCBI Taxonomy" id="8262"/>
    <lineage>
        <taxon>Eukaryota</taxon>
        <taxon>Metazoa</taxon>
        <taxon>Chordata</taxon>
        <taxon>Craniata</taxon>
        <taxon>Vertebrata</taxon>
        <taxon>Euteleostomi</taxon>
        <taxon>Actinopterygii</taxon>
        <taxon>Neopterygii</taxon>
        <taxon>Teleostei</taxon>
        <taxon>Neoteleostei</taxon>
        <taxon>Acanthomorphata</taxon>
        <taxon>Carangaria</taxon>
        <taxon>Pleuronectiformes</taxon>
        <taxon>Pleuronectoidei</taxon>
        <taxon>Pleuronectidae</taxon>
        <taxon>Pleuronectes</taxon>
    </lineage>
</organism>
<feature type="transmembrane region" description="Helical" evidence="7">
    <location>
        <begin position="185"/>
        <end position="208"/>
    </location>
</feature>
<evidence type="ECO:0000256" key="6">
    <source>
        <dbReference type="SAM" id="MobiDB-lite"/>
    </source>
</evidence>
<evidence type="ECO:0000256" key="5">
    <source>
        <dbReference type="PROSITE-ProRule" id="PRU00581"/>
    </source>
</evidence>
<feature type="transmembrane region" description="Helical" evidence="7">
    <location>
        <begin position="87"/>
        <end position="109"/>
    </location>
</feature>
<evidence type="ECO:0000256" key="1">
    <source>
        <dbReference type="ARBA" id="ARBA00004141"/>
    </source>
</evidence>
<gene>
    <name evidence="9" type="ORF">PLEPLA_LOCUS18128</name>
</gene>
<dbReference type="AlphaFoldDB" id="A0A9N7UFU6"/>
<keyword evidence="2 5" id="KW-0812">Transmembrane</keyword>